<proteinExistence type="predicted"/>
<reference evidence="3" key="1">
    <citation type="submission" date="2021-01" db="EMBL/GenBank/DDBJ databases">
        <authorList>
            <person name="Corre E."/>
            <person name="Pelletier E."/>
            <person name="Niang G."/>
            <person name="Scheremetjew M."/>
            <person name="Finn R."/>
            <person name="Kale V."/>
            <person name="Holt S."/>
            <person name="Cochrane G."/>
            <person name="Meng A."/>
            <person name="Brown T."/>
            <person name="Cohen L."/>
        </authorList>
    </citation>
    <scope>NUCLEOTIDE SEQUENCE</scope>
    <source>
        <strain evidence="3">RCC1693</strain>
    </source>
</reference>
<feature type="signal peptide" evidence="1">
    <location>
        <begin position="1"/>
        <end position="16"/>
    </location>
</feature>
<dbReference type="InterPro" id="IPR040703">
    <property type="entry name" value="LCIB/C_CA"/>
</dbReference>
<evidence type="ECO:0000256" key="1">
    <source>
        <dbReference type="SAM" id="SignalP"/>
    </source>
</evidence>
<feature type="chain" id="PRO_5031436135" description="Limiting CO2-inducible protein B/C beta carbonyic anhydrase domain-containing protein" evidence="1">
    <location>
        <begin position="17"/>
        <end position="301"/>
    </location>
</feature>
<dbReference type="AlphaFoldDB" id="A0A7S2CHK0"/>
<gene>
    <name evidence="3" type="ORF">FPAR1323_LOCUS11187</name>
</gene>
<sequence>MLRILVLSALSACAVASPLGHATTMRGGSTKPRRMPTDNAPLTGADIGRVIYQVHANYPGALREDEFVAQLHAELASHSDEFGSMTLVATSLCCDEINRGLETKLAQKFGGNSFSMGGLAGFPFGGVTSFGAFAHHIPNPGSALVVYGPHVGVDANGAVGKIDRRGLANSGACCGSAAAALANARAVLAEGGTPPAPLPADFIDAQQSWVAHALLENGAAGVVGAPNPDAQLPRALFSAQRKAMEKIITAAAPGNVPDGNLIAVVGGIQINTPDGVSDYFLPIVFELRTCDGALVKDLMVR</sequence>
<dbReference type="Pfam" id="PF18599">
    <property type="entry name" value="LCIB_C_CA"/>
    <property type="match status" value="1"/>
</dbReference>
<evidence type="ECO:0000259" key="2">
    <source>
        <dbReference type="Pfam" id="PF18599"/>
    </source>
</evidence>
<name>A0A7S2CHK0_9STRA</name>
<organism evidence="3">
    <name type="scientific">Florenciella parvula</name>
    <dbReference type="NCBI Taxonomy" id="236787"/>
    <lineage>
        <taxon>Eukaryota</taxon>
        <taxon>Sar</taxon>
        <taxon>Stramenopiles</taxon>
        <taxon>Ochrophyta</taxon>
        <taxon>Dictyochophyceae</taxon>
        <taxon>Florenciellales</taxon>
        <taxon>Florenciella</taxon>
    </lineage>
</organism>
<evidence type="ECO:0000313" key="3">
    <source>
        <dbReference type="EMBL" id="CAD9426124.1"/>
    </source>
</evidence>
<keyword evidence="1" id="KW-0732">Signal</keyword>
<protein>
    <recommendedName>
        <fullName evidence="2">Limiting CO2-inducible protein B/C beta carbonyic anhydrase domain-containing protein</fullName>
    </recommendedName>
</protein>
<feature type="domain" description="Limiting CO2-inducible protein B/C beta carbonyic anhydrase" evidence="2">
    <location>
        <begin position="65"/>
        <end position="288"/>
    </location>
</feature>
<dbReference type="PANTHER" id="PTHR38016">
    <property type="entry name" value="UNNAMED PRODUCT"/>
    <property type="match status" value="1"/>
</dbReference>
<dbReference type="EMBL" id="HBGT01021320">
    <property type="protein sequence ID" value="CAD9426124.1"/>
    <property type="molecule type" value="Transcribed_RNA"/>
</dbReference>
<dbReference type="PANTHER" id="PTHR38016:SF1">
    <property type="entry name" value="LIMITING CO2-INDUCIBLE PROTEIN B_C BETA CARBONYIC ANHYDRASE DOMAIN-CONTAINING PROTEIN"/>
    <property type="match status" value="1"/>
</dbReference>
<accession>A0A7S2CHK0</accession>